<evidence type="ECO:0000313" key="2">
    <source>
        <dbReference type="Proteomes" id="UP000319663"/>
    </source>
</evidence>
<proteinExistence type="predicted"/>
<organism evidence="1 2">
    <name type="scientific">Monascus purpureus</name>
    <name type="common">Red mold</name>
    <name type="synonym">Monascus anka</name>
    <dbReference type="NCBI Taxonomy" id="5098"/>
    <lineage>
        <taxon>Eukaryota</taxon>
        <taxon>Fungi</taxon>
        <taxon>Dikarya</taxon>
        <taxon>Ascomycota</taxon>
        <taxon>Pezizomycotina</taxon>
        <taxon>Eurotiomycetes</taxon>
        <taxon>Eurotiomycetidae</taxon>
        <taxon>Eurotiales</taxon>
        <taxon>Aspergillaceae</taxon>
        <taxon>Monascus</taxon>
    </lineage>
</organism>
<dbReference type="AlphaFoldDB" id="A0A507QI09"/>
<dbReference type="STRING" id="5098.A0A507QI09"/>
<protein>
    <submittedName>
        <fullName evidence="1">Uncharacterized protein</fullName>
    </submittedName>
</protein>
<comment type="caution">
    <text evidence="1">The sequence shown here is derived from an EMBL/GenBank/DDBJ whole genome shotgun (WGS) entry which is preliminary data.</text>
</comment>
<keyword evidence="2" id="KW-1185">Reference proteome</keyword>
<dbReference type="EMBL" id="VIFY01000411">
    <property type="protein sequence ID" value="TQB67463.1"/>
    <property type="molecule type" value="Genomic_DNA"/>
</dbReference>
<reference evidence="1 2" key="1">
    <citation type="submission" date="2019-06" db="EMBL/GenBank/DDBJ databases">
        <title>Wine fermentation using esterase from Monascus purpureus.</title>
        <authorList>
            <person name="Geng C."/>
            <person name="Zhang Y."/>
        </authorList>
    </citation>
    <scope>NUCLEOTIDE SEQUENCE [LARGE SCALE GENOMIC DNA]</scope>
    <source>
        <strain evidence="1">HQ1</strain>
    </source>
</reference>
<sequence length="343" mass="38542">MECRHVSPPGILYSTGESMTHAPTKLKDLQGTSQEDKIDTIHVPIPLPGRENILRSWQYIQLKVKIEFYDSHKQRKSDLRAVITGRLSDFACDLAAMAETLKHERLQFTSDEYNYMEAASLDLAKIANKVADEVKSLGKRQRTAVVAERQKLLSQAESAKLELMTNQKLRTPNKMILWATAFAPSVWDLNVLQKSTFDFVIEFLEPGGSLHWPIQLYDILNTLAVEQPLCHSSDFRAFLTGMYQSAGKSKNITGSCVQEEQTQQPEGAQEVIERAFLVPHSKLDKLLRLHSRSTACHSIILTIPITDRVATVVVSIPHDDAIRFGYESSLPVIFNSNFSSISA</sequence>
<accession>A0A507QI09</accession>
<evidence type="ECO:0000313" key="1">
    <source>
        <dbReference type="EMBL" id="TQB67463.1"/>
    </source>
</evidence>
<name>A0A507QI09_MONPU</name>
<dbReference type="Proteomes" id="UP000319663">
    <property type="component" value="Unassembled WGS sequence"/>
</dbReference>
<gene>
    <name evidence="1" type="ORF">MPDQ_005705</name>
</gene>